<reference evidence="2 3" key="1">
    <citation type="submission" date="2016-06" db="EMBL/GenBank/DDBJ databases">
        <title>Draft genome of Moraxella atlantae CCUG 66109.</title>
        <authorList>
            <person name="Salva-Serra F."/>
            <person name="Engstrom-Jakobsson H."/>
            <person name="Thorell K."/>
            <person name="Gonzales-Siles L."/>
            <person name="Karlsson R."/>
            <person name="Boulund F."/>
            <person name="Engstrand L."/>
            <person name="Kristiansson E."/>
            <person name="Moore E."/>
        </authorList>
    </citation>
    <scope>NUCLEOTIDE SEQUENCE [LARGE SCALE GENOMIC DNA]</scope>
    <source>
        <strain evidence="2 3">CCUG 66109</strain>
    </source>
</reference>
<name>A0A1B8QFB8_9GAMM</name>
<evidence type="ECO:0000259" key="1">
    <source>
        <dbReference type="Pfam" id="PF13640"/>
    </source>
</evidence>
<feature type="domain" description="Prolyl 4-hydroxylase alpha subunit Fe(2+) 2OG dioxygenase" evidence="1">
    <location>
        <begin position="136"/>
        <end position="226"/>
    </location>
</feature>
<comment type="caution">
    <text evidence="2">The sequence shown here is derived from an EMBL/GenBank/DDBJ whole genome shotgun (WGS) entry which is preliminary data.</text>
</comment>
<organism evidence="2 3">
    <name type="scientific">Faucicola atlantae</name>
    <dbReference type="NCBI Taxonomy" id="34059"/>
    <lineage>
        <taxon>Bacteria</taxon>
        <taxon>Pseudomonadati</taxon>
        <taxon>Pseudomonadota</taxon>
        <taxon>Gammaproteobacteria</taxon>
        <taxon>Moraxellales</taxon>
        <taxon>Moraxellaceae</taxon>
        <taxon>Faucicola</taxon>
    </lineage>
</organism>
<gene>
    <name evidence="2" type="ORF">A9308_03565</name>
</gene>
<dbReference type="AlphaFoldDB" id="A0A1B8QFB8"/>
<accession>A0A1B8QFB8</accession>
<dbReference type="Pfam" id="PF13640">
    <property type="entry name" value="2OG-FeII_Oxy_3"/>
    <property type="match status" value="1"/>
</dbReference>
<evidence type="ECO:0000313" key="2">
    <source>
        <dbReference type="EMBL" id="OBX80624.1"/>
    </source>
</evidence>
<proteinExistence type="predicted"/>
<dbReference type="RefSeq" id="WP_067234856.1">
    <property type="nucleotide sequence ID" value="NZ_LZMZ01000005.1"/>
</dbReference>
<dbReference type="Gene3D" id="2.60.120.620">
    <property type="entry name" value="q2cbj1_9rhob like domain"/>
    <property type="match status" value="1"/>
</dbReference>
<dbReference type="Proteomes" id="UP000092508">
    <property type="component" value="Unassembled WGS sequence"/>
</dbReference>
<sequence>MMMSFLNYELMHQFDTKTFRQQQPFPHTLFKDLLRPEAFDLLYREFPSLDLFERHVNVARNATGQRPHNRYYLALQQSIYHDKQAGSRGVATLAQLPASWQAFVTELQTSTAYHDFLARMLGIEDFDARYAWHVGENSSEVSPHCDSLEKLATHIFYFNTSADWDLSWGGSIIVLDGKQVPQDNPEISDFRHAEAFDIRDNRSFLFQNTARAWHAVEALTSPAGHYRRLFNVIVQVPKGKKLRHFDPSHWQNRLCRGLMLGGISGRSGR</sequence>
<evidence type="ECO:0000313" key="3">
    <source>
        <dbReference type="Proteomes" id="UP000092508"/>
    </source>
</evidence>
<dbReference type="STRING" id="34059.A9308_03565"/>
<protein>
    <recommendedName>
        <fullName evidence="1">Prolyl 4-hydroxylase alpha subunit Fe(2+) 2OG dioxygenase domain-containing protein</fullName>
    </recommendedName>
</protein>
<dbReference type="EMBL" id="LZMZ01000005">
    <property type="protein sequence ID" value="OBX80624.1"/>
    <property type="molecule type" value="Genomic_DNA"/>
</dbReference>
<dbReference type="OrthoDB" id="484647at2"/>
<dbReference type="InterPro" id="IPR044862">
    <property type="entry name" value="Pro_4_hyd_alph_FE2OG_OXY"/>
</dbReference>